<dbReference type="SUPFAM" id="SSF46689">
    <property type="entry name" value="Homeodomain-like"/>
    <property type="match status" value="1"/>
</dbReference>
<dbReference type="PANTHER" id="PTHR43547:SF2">
    <property type="entry name" value="HYBRID SIGNAL TRANSDUCTION HISTIDINE KINASE C"/>
    <property type="match status" value="1"/>
</dbReference>
<dbReference type="Pfam" id="PF12833">
    <property type="entry name" value="HTH_18"/>
    <property type="match status" value="1"/>
</dbReference>
<organism evidence="12 13">
    <name type="scientific">Candidatus Bacteroides intestinipullorum</name>
    <dbReference type="NCBI Taxonomy" id="2838471"/>
    <lineage>
        <taxon>Bacteria</taxon>
        <taxon>Pseudomonadati</taxon>
        <taxon>Bacteroidota</taxon>
        <taxon>Bacteroidia</taxon>
        <taxon>Bacteroidales</taxon>
        <taxon>Bacteroidaceae</taxon>
        <taxon>Bacteroides</taxon>
    </lineage>
</organism>
<dbReference type="PRINTS" id="PR00344">
    <property type="entry name" value="BCTRLSENSOR"/>
</dbReference>
<dbReference type="InterPro" id="IPR004358">
    <property type="entry name" value="Sig_transdc_His_kin-like_C"/>
</dbReference>
<feature type="chain" id="PRO_5039283504" description="histidine kinase" evidence="8">
    <location>
        <begin position="25"/>
        <end position="1356"/>
    </location>
</feature>
<dbReference type="InterPro" id="IPR003661">
    <property type="entry name" value="HisK_dim/P_dom"/>
</dbReference>
<feature type="region of interest" description="Disordered" evidence="7">
    <location>
        <begin position="1061"/>
        <end position="1096"/>
    </location>
</feature>
<dbReference type="SUPFAM" id="SSF52172">
    <property type="entry name" value="CheY-like"/>
    <property type="match status" value="1"/>
</dbReference>
<dbReference type="Gene3D" id="3.40.50.2300">
    <property type="match status" value="1"/>
</dbReference>
<accession>A0A9E2KGF3</accession>
<dbReference type="InterPro" id="IPR001789">
    <property type="entry name" value="Sig_transdc_resp-reg_receiver"/>
</dbReference>
<dbReference type="Gene3D" id="3.30.565.10">
    <property type="entry name" value="Histidine kinase-like ATPase, C-terminal domain"/>
    <property type="match status" value="1"/>
</dbReference>
<dbReference type="Gene3D" id="2.60.40.10">
    <property type="entry name" value="Immunoglobulins"/>
    <property type="match status" value="1"/>
</dbReference>
<evidence type="ECO:0000256" key="4">
    <source>
        <dbReference type="ARBA" id="ARBA00023015"/>
    </source>
</evidence>
<reference evidence="12" key="1">
    <citation type="journal article" date="2021" name="PeerJ">
        <title>Extensive microbial diversity within the chicken gut microbiome revealed by metagenomics and culture.</title>
        <authorList>
            <person name="Gilroy R."/>
            <person name="Ravi A."/>
            <person name="Getino M."/>
            <person name="Pursley I."/>
            <person name="Horton D.L."/>
            <person name="Alikhan N.F."/>
            <person name="Baker D."/>
            <person name="Gharbi K."/>
            <person name="Hall N."/>
            <person name="Watson M."/>
            <person name="Adriaenssens E.M."/>
            <person name="Foster-Nyarko E."/>
            <person name="Jarju S."/>
            <person name="Secka A."/>
            <person name="Antonio M."/>
            <person name="Oren A."/>
            <person name="Chaudhuri R.R."/>
            <person name="La Ragione R."/>
            <person name="Hildebrand F."/>
            <person name="Pallen M.J."/>
        </authorList>
    </citation>
    <scope>NUCLEOTIDE SEQUENCE</scope>
    <source>
        <strain evidence="12">B3-3758</strain>
    </source>
</reference>
<dbReference type="FunFam" id="1.10.287.130:FF:000045">
    <property type="entry name" value="Two-component system sensor histidine kinase/response regulator"/>
    <property type="match status" value="1"/>
</dbReference>
<evidence type="ECO:0000256" key="7">
    <source>
        <dbReference type="SAM" id="MobiDB-lite"/>
    </source>
</evidence>
<evidence type="ECO:0000256" key="3">
    <source>
        <dbReference type="ARBA" id="ARBA00022553"/>
    </source>
</evidence>
<evidence type="ECO:0000313" key="12">
    <source>
        <dbReference type="EMBL" id="MBU3813701.1"/>
    </source>
</evidence>
<dbReference type="PROSITE" id="PS50109">
    <property type="entry name" value="HIS_KIN"/>
    <property type="match status" value="1"/>
</dbReference>
<dbReference type="Gene3D" id="2.130.10.10">
    <property type="entry name" value="YVTN repeat-like/Quinoprotein amine dehydrogenase"/>
    <property type="match status" value="2"/>
</dbReference>
<dbReference type="InterPro" id="IPR036097">
    <property type="entry name" value="HisK_dim/P_sf"/>
</dbReference>
<dbReference type="InterPro" id="IPR013783">
    <property type="entry name" value="Ig-like_fold"/>
</dbReference>
<dbReference type="GO" id="GO:0043565">
    <property type="term" value="F:sequence-specific DNA binding"/>
    <property type="evidence" value="ECO:0007669"/>
    <property type="project" value="InterPro"/>
</dbReference>
<dbReference type="PROSITE" id="PS50110">
    <property type="entry name" value="RESPONSE_REGULATORY"/>
    <property type="match status" value="1"/>
</dbReference>
<dbReference type="InterPro" id="IPR018060">
    <property type="entry name" value="HTH_AraC"/>
</dbReference>
<dbReference type="SMART" id="SM00448">
    <property type="entry name" value="REC"/>
    <property type="match status" value="1"/>
</dbReference>
<dbReference type="Gene3D" id="1.10.287.130">
    <property type="match status" value="1"/>
</dbReference>
<dbReference type="SMART" id="SM00342">
    <property type="entry name" value="HTH_ARAC"/>
    <property type="match status" value="1"/>
</dbReference>
<feature type="modified residue" description="4-aspartylphosphate" evidence="6">
    <location>
        <position position="1146"/>
    </location>
</feature>
<dbReference type="CDD" id="cd17574">
    <property type="entry name" value="REC_OmpR"/>
    <property type="match status" value="1"/>
</dbReference>
<dbReference type="SMART" id="SM00387">
    <property type="entry name" value="HATPase_c"/>
    <property type="match status" value="1"/>
</dbReference>
<dbReference type="Pfam" id="PF00512">
    <property type="entry name" value="HisKA"/>
    <property type="match status" value="1"/>
</dbReference>
<dbReference type="PANTHER" id="PTHR43547">
    <property type="entry name" value="TWO-COMPONENT HISTIDINE KINASE"/>
    <property type="match status" value="1"/>
</dbReference>
<evidence type="ECO:0000259" key="9">
    <source>
        <dbReference type="PROSITE" id="PS01124"/>
    </source>
</evidence>
<feature type="signal peptide" evidence="8">
    <location>
        <begin position="1"/>
        <end position="24"/>
    </location>
</feature>
<evidence type="ECO:0000256" key="1">
    <source>
        <dbReference type="ARBA" id="ARBA00000085"/>
    </source>
</evidence>
<dbReference type="Pfam" id="PF02518">
    <property type="entry name" value="HATPase_c"/>
    <property type="match status" value="1"/>
</dbReference>
<feature type="domain" description="Response regulatory" evidence="11">
    <location>
        <begin position="1098"/>
        <end position="1213"/>
    </location>
</feature>
<reference evidence="12" key="2">
    <citation type="submission" date="2021-04" db="EMBL/GenBank/DDBJ databases">
        <authorList>
            <person name="Gilroy R."/>
        </authorList>
    </citation>
    <scope>NUCLEOTIDE SEQUENCE</scope>
    <source>
        <strain evidence="12">B3-3758</strain>
    </source>
</reference>
<dbReference type="Pfam" id="PF00072">
    <property type="entry name" value="Response_reg"/>
    <property type="match status" value="1"/>
</dbReference>
<keyword evidence="3 6" id="KW-0597">Phosphoprotein</keyword>
<protein>
    <recommendedName>
        <fullName evidence="2">histidine kinase</fullName>
        <ecNumber evidence="2">2.7.13.3</ecNumber>
    </recommendedName>
</protein>
<evidence type="ECO:0000259" key="10">
    <source>
        <dbReference type="PROSITE" id="PS50109"/>
    </source>
</evidence>
<sequence>MKNLLLRLCLAVQLLVLAASCAHAPGSPQASTATIQYPRLADEISNQQVNTFAEDAQGHIWIGTFRGLNKYDAYEYQQYYCTDDSLGPQDNQIKALLRDSHGRLWVSSVNGLSYYTDHDTFHHIPSDLKNKNGVQLIEMRDGRILVNTITSLGVYNPQSGRLEYAIRQLTVPGIYTARCYADAGNRLWVADPLSIRCYDTDSFRLTDSIAVADYPTHYYLHPDSTLWLSGNRRLRVFDLRTRTFRPVPDAIARHPVLSRAEITLIHAYGPHGLLLDTDYDGLFYYDSRTEAVSHQDEKGFPFEAPRFDISTFFTDSRNNLWIGSTDQGYAVAYHYKERFNRDNYLRALLQHKSVISVAADSNNALWIATRSDGLYGYDLRQQKMERHDIRANQVMVDREGYLWLTAVNNRVLKCRPGQGRLEIVASYDVYLPMSLAQDKRGNILVGTATPYVLVLRPGGKNFERVQVFGDGFTFIPGLLPLDDGRVLVAAFNQPLRLLDPATGQTEPLPVHEGDMERCIRRSMFIPTALCRSAQGDIWIGTVSNGLLRYTPSTRRLEPLEGVSCSDISSIEEDAKGYLWIGTQHGLSKLDPKQGRFTNYFADDGIGGNQFYDRASCHLPDGTLALGGTHGLTFFDPLAATPKRNVPLLFENLKVHNQLMRPGPDDACISRHLSYQPDIRLAHDQNGFSISFAALDYNEFERVQYQYRLEGFDSYWVEARHNREAYYANLPDGCYTFRVRATGNDPGSIEAESAIRVIVRPAPWDTWWAWLLYLLAATTVAALFVQGLRRIRAEKAAIRRAEQEKEQEQRVNRMNMSFFANVSHEFRTPLTMIAGPVRQLYGSPGITGENKNLLLIVWRNVDRMLRLVNQMMDFNKLENDALKLKVCPADIIGVLRRMTDTFSVNARDKGINLTTCGLEDSYTLWLDEDKAEKIFANLMGNALKFTPAGGSIRVSFDVVTREEAARLFPLTADDNDTQWAKVAVSNTGPGIPPTQREKIFERYYQMTTPDGAGQYNRGTGIGLYYARNLVRLHHGYILNTDPDEGTGTQFVFILPVNASSYTDEERSADHSNRQDETFPLPAPDAHEPENEEKQDNRQTLLVVDDDTEVTHYLHALLAPTYRVICRFSTESAIQAMREESPDLVLSDVVMPGKDGYDLCREIKQDLQLCHIPVILLTAKTSVDEQVKGLNTGADAYVTKPFDPDYLQALIHSQLDNRAKVRSLLGKATQTDPQAENMLLPQDAAFMTDLYKLMENELSNPELDVAHMTDKLKMSRTKFYYKVKGLTGESPSTFFKTYKLNRAAELIAEGRHNIAEIADMTGFSTPSRFTKNFKKQFGVVPSEYKRKGTAGTPGEGRA</sequence>
<dbReference type="SUPFAM" id="SSF47384">
    <property type="entry name" value="Homodimeric domain of signal transducing histidine kinase"/>
    <property type="match status" value="1"/>
</dbReference>
<name>A0A9E2KGF3_9BACE</name>
<keyword evidence="5" id="KW-0804">Transcription</keyword>
<feature type="domain" description="Histidine kinase" evidence="10">
    <location>
        <begin position="820"/>
        <end position="1057"/>
    </location>
</feature>
<comment type="caution">
    <text evidence="12">The sequence shown here is derived from an EMBL/GenBank/DDBJ whole genome shotgun (WGS) entry which is preliminary data.</text>
</comment>
<evidence type="ECO:0000256" key="6">
    <source>
        <dbReference type="PROSITE-ProRule" id="PRU00169"/>
    </source>
</evidence>
<feature type="domain" description="HTH araC/xylS-type" evidence="9">
    <location>
        <begin position="1246"/>
        <end position="1345"/>
    </location>
</feature>
<dbReference type="CDD" id="cd00075">
    <property type="entry name" value="HATPase"/>
    <property type="match status" value="1"/>
</dbReference>
<feature type="compositionally biased region" description="Basic and acidic residues" evidence="7">
    <location>
        <begin position="1083"/>
        <end position="1095"/>
    </location>
</feature>
<keyword evidence="4" id="KW-0805">Transcription regulation</keyword>
<evidence type="ECO:0000313" key="13">
    <source>
        <dbReference type="Proteomes" id="UP000824236"/>
    </source>
</evidence>
<dbReference type="InterPro" id="IPR011123">
    <property type="entry name" value="Y_Y_Y"/>
</dbReference>
<dbReference type="PROSITE" id="PS51257">
    <property type="entry name" value="PROKAR_LIPOPROTEIN"/>
    <property type="match status" value="1"/>
</dbReference>
<dbReference type="InterPro" id="IPR036890">
    <property type="entry name" value="HATPase_C_sf"/>
</dbReference>
<evidence type="ECO:0000256" key="5">
    <source>
        <dbReference type="ARBA" id="ARBA00023163"/>
    </source>
</evidence>
<dbReference type="InterPro" id="IPR015943">
    <property type="entry name" value="WD40/YVTN_repeat-like_dom_sf"/>
</dbReference>
<evidence type="ECO:0000256" key="2">
    <source>
        <dbReference type="ARBA" id="ARBA00012438"/>
    </source>
</evidence>
<dbReference type="InterPro" id="IPR011006">
    <property type="entry name" value="CheY-like_superfamily"/>
</dbReference>
<evidence type="ECO:0000259" key="11">
    <source>
        <dbReference type="PROSITE" id="PS50110"/>
    </source>
</evidence>
<dbReference type="EMBL" id="JAHLFO010000051">
    <property type="protein sequence ID" value="MBU3813701.1"/>
    <property type="molecule type" value="Genomic_DNA"/>
</dbReference>
<dbReference type="GO" id="GO:0003700">
    <property type="term" value="F:DNA-binding transcription factor activity"/>
    <property type="evidence" value="ECO:0007669"/>
    <property type="project" value="InterPro"/>
</dbReference>
<dbReference type="SUPFAM" id="SSF55874">
    <property type="entry name" value="ATPase domain of HSP90 chaperone/DNA topoisomerase II/histidine kinase"/>
    <property type="match status" value="1"/>
</dbReference>
<gene>
    <name evidence="12" type="ORF">H9791_04240</name>
</gene>
<dbReference type="InterPro" id="IPR009057">
    <property type="entry name" value="Homeodomain-like_sf"/>
</dbReference>
<dbReference type="InterPro" id="IPR005467">
    <property type="entry name" value="His_kinase_dom"/>
</dbReference>
<dbReference type="Pfam" id="PF07495">
    <property type="entry name" value="Y_Y_Y"/>
    <property type="match status" value="1"/>
</dbReference>
<dbReference type="PROSITE" id="PS01124">
    <property type="entry name" value="HTH_ARAC_FAMILY_2"/>
    <property type="match status" value="1"/>
</dbReference>
<proteinExistence type="predicted"/>
<dbReference type="SUPFAM" id="SSF63829">
    <property type="entry name" value="Calcium-dependent phosphotriesterase"/>
    <property type="match status" value="3"/>
</dbReference>
<comment type="catalytic activity">
    <reaction evidence="1">
        <text>ATP + protein L-histidine = ADP + protein N-phospho-L-histidine.</text>
        <dbReference type="EC" id="2.7.13.3"/>
    </reaction>
</comment>
<dbReference type="CDD" id="cd00082">
    <property type="entry name" value="HisKA"/>
    <property type="match status" value="1"/>
</dbReference>
<evidence type="ECO:0000256" key="8">
    <source>
        <dbReference type="SAM" id="SignalP"/>
    </source>
</evidence>
<dbReference type="EC" id="2.7.13.3" evidence="2"/>
<dbReference type="Pfam" id="PF07494">
    <property type="entry name" value="Reg_prop"/>
    <property type="match status" value="3"/>
</dbReference>
<dbReference type="InterPro" id="IPR003594">
    <property type="entry name" value="HATPase_dom"/>
</dbReference>
<dbReference type="Gene3D" id="1.10.10.60">
    <property type="entry name" value="Homeodomain-like"/>
    <property type="match status" value="1"/>
</dbReference>
<dbReference type="SMART" id="SM00388">
    <property type="entry name" value="HisKA"/>
    <property type="match status" value="1"/>
</dbReference>
<dbReference type="GO" id="GO:0000155">
    <property type="term" value="F:phosphorelay sensor kinase activity"/>
    <property type="evidence" value="ECO:0007669"/>
    <property type="project" value="InterPro"/>
</dbReference>
<dbReference type="Proteomes" id="UP000824236">
    <property type="component" value="Unassembled WGS sequence"/>
</dbReference>
<dbReference type="InterPro" id="IPR011110">
    <property type="entry name" value="Reg_prop"/>
</dbReference>
<keyword evidence="8" id="KW-0732">Signal</keyword>
<feature type="compositionally biased region" description="Basic and acidic residues" evidence="7">
    <location>
        <begin position="1062"/>
        <end position="1075"/>
    </location>
</feature>